<gene>
    <name evidence="2" type="ORF">GOP47_0007043</name>
    <name evidence="3" type="ORF">GOP47_0007825</name>
</gene>
<protein>
    <recommendedName>
        <fullName evidence="5">Plastid division protein PDV2</fullName>
    </recommendedName>
</protein>
<comment type="caution">
    <text evidence="2">The sequence shown here is derived from an EMBL/GenBank/DDBJ whole genome shotgun (WGS) entry which is preliminary data.</text>
</comment>
<dbReference type="EMBL" id="JABFUD020000007">
    <property type="protein sequence ID" value="KAI5078001.1"/>
    <property type="molecule type" value="Genomic_DNA"/>
</dbReference>
<evidence type="ECO:0000313" key="3">
    <source>
        <dbReference type="EMBL" id="KAI5078001.1"/>
    </source>
</evidence>
<feature type="region of interest" description="Disordered" evidence="1">
    <location>
        <begin position="36"/>
        <end position="57"/>
    </location>
</feature>
<evidence type="ECO:0008006" key="5">
    <source>
        <dbReference type="Google" id="ProtNLM"/>
    </source>
</evidence>
<dbReference type="InterPro" id="IPR038939">
    <property type="entry name" value="PDV1/PDV2"/>
</dbReference>
<sequence length="333" mass="37254">MEPSEIVNVLARASELQAKIDGAIRRASLADTLPSHRRSLNHDNFDDDDDAEDEERSFPDVQKLKAIRHALLDLQDHLDSLQALQKRQKFEREDLLVELEDKRKLLIKRLRDYNGSEWEIVQEAHAFVGEPVQTEEDLMLPPYQSSVRDVHVLGEGGSFGGLSKRRPSLSRRASLASRPEDEEGSGPKQVPEVSKSLQPASEKPMSNETPFSGFVFGLARLATRVGEVVRISAKSALVIASVIFTLSQLESQLRKWSADRPSNSDIRIRSPRRQHIKLSPSSKSSGLIIQDESCPPGKVLLVQDGIQKCFVKERIEAPFKEVVKQPDASYGYG</sequence>
<evidence type="ECO:0000256" key="1">
    <source>
        <dbReference type="SAM" id="MobiDB-lite"/>
    </source>
</evidence>
<evidence type="ECO:0000313" key="2">
    <source>
        <dbReference type="EMBL" id="KAI5077219.1"/>
    </source>
</evidence>
<reference evidence="2" key="1">
    <citation type="submission" date="2021-01" db="EMBL/GenBank/DDBJ databases">
        <title>Adiantum capillus-veneris genome.</title>
        <authorList>
            <person name="Fang Y."/>
            <person name="Liao Q."/>
        </authorList>
    </citation>
    <scope>NUCLEOTIDE SEQUENCE</scope>
    <source>
        <strain evidence="2">H3</strain>
        <tissue evidence="2">Leaf</tissue>
    </source>
</reference>
<dbReference type="Proteomes" id="UP000886520">
    <property type="component" value="Chromosome 7"/>
</dbReference>
<accession>A0A9D4V066</accession>
<feature type="compositionally biased region" description="Acidic residues" evidence="1">
    <location>
        <begin position="45"/>
        <end position="55"/>
    </location>
</feature>
<feature type="compositionally biased region" description="Polar residues" evidence="1">
    <location>
        <begin position="195"/>
        <end position="206"/>
    </location>
</feature>
<dbReference type="GO" id="GO:0010020">
    <property type="term" value="P:chloroplast fission"/>
    <property type="evidence" value="ECO:0007669"/>
    <property type="project" value="InterPro"/>
</dbReference>
<organism evidence="2 4">
    <name type="scientific">Adiantum capillus-veneris</name>
    <name type="common">Maidenhair fern</name>
    <dbReference type="NCBI Taxonomy" id="13818"/>
    <lineage>
        <taxon>Eukaryota</taxon>
        <taxon>Viridiplantae</taxon>
        <taxon>Streptophyta</taxon>
        <taxon>Embryophyta</taxon>
        <taxon>Tracheophyta</taxon>
        <taxon>Polypodiopsida</taxon>
        <taxon>Polypodiidae</taxon>
        <taxon>Polypodiales</taxon>
        <taxon>Pteridineae</taxon>
        <taxon>Pteridaceae</taxon>
        <taxon>Vittarioideae</taxon>
        <taxon>Adiantum</taxon>
    </lineage>
</organism>
<evidence type="ECO:0000313" key="4">
    <source>
        <dbReference type="Proteomes" id="UP000886520"/>
    </source>
</evidence>
<proteinExistence type="predicted"/>
<dbReference type="PANTHER" id="PTHR33600">
    <property type="entry name" value="PLASTID DIVISION PROTEIN PDV2"/>
    <property type="match status" value="1"/>
</dbReference>
<name>A0A9D4V066_ADICA</name>
<dbReference type="PANTHER" id="PTHR33600:SF3">
    <property type="entry name" value="PLASTID DIVISION PROTEIN PDV2"/>
    <property type="match status" value="1"/>
</dbReference>
<keyword evidence="4" id="KW-1185">Reference proteome</keyword>
<dbReference type="OrthoDB" id="436496at2759"/>
<dbReference type="EMBL" id="JABFUD020000007">
    <property type="protein sequence ID" value="KAI5077219.1"/>
    <property type="molecule type" value="Genomic_DNA"/>
</dbReference>
<feature type="region of interest" description="Disordered" evidence="1">
    <location>
        <begin position="158"/>
        <end position="206"/>
    </location>
</feature>
<dbReference type="AlphaFoldDB" id="A0A9D4V066"/>